<dbReference type="Proteomes" id="UP000887581">
    <property type="component" value="Unplaced"/>
</dbReference>
<name>A0A915Q5X8_9BILA</name>
<organism evidence="1 2">
    <name type="scientific">Setaria digitata</name>
    <dbReference type="NCBI Taxonomy" id="48799"/>
    <lineage>
        <taxon>Eukaryota</taxon>
        <taxon>Metazoa</taxon>
        <taxon>Ecdysozoa</taxon>
        <taxon>Nematoda</taxon>
        <taxon>Chromadorea</taxon>
        <taxon>Rhabditida</taxon>
        <taxon>Spirurina</taxon>
        <taxon>Spiruromorpha</taxon>
        <taxon>Filarioidea</taxon>
        <taxon>Setariidae</taxon>
        <taxon>Setaria</taxon>
    </lineage>
</organism>
<evidence type="ECO:0000313" key="2">
    <source>
        <dbReference type="WBParaSite" id="sdigi.contig85.g3962.t1"/>
    </source>
</evidence>
<sequence length="129" mass="13689">MLVNVRNAATLAEKLPGLQGPTCHFVDGTGIDHTGGTGPYMIVNQQHIGSCDYLENSLSSSGSCVGGVDIVPCSKVTSSLVTSAKQQEANSVTSAFSIGNTDERDRDVDEDGIKLQQFYTSRRNITLHG</sequence>
<protein>
    <submittedName>
        <fullName evidence="2">Uncharacterized protein</fullName>
    </submittedName>
</protein>
<reference evidence="2" key="1">
    <citation type="submission" date="2022-11" db="UniProtKB">
        <authorList>
            <consortium name="WormBaseParasite"/>
        </authorList>
    </citation>
    <scope>IDENTIFICATION</scope>
</reference>
<keyword evidence="1" id="KW-1185">Reference proteome</keyword>
<dbReference type="WBParaSite" id="sdigi.contig85.g3962.t1">
    <property type="protein sequence ID" value="sdigi.contig85.g3962.t1"/>
    <property type="gene ID" value="sdigi.contig85.g3962"/>
</dbReference>
<proteinExistence type="predicted"/>
<evidence type="ECO:0000313" key="1">
    <source>
        <dbReference type="Proteomes" id="UP000887581"/>
    </source>
</evidence>
<dbReference type="AlphaFoldDB" id="A0A915Q5X8"/>
<accession>A0A915Q5X8</accession>